<evidence type="ECO:0000256" key="2">
    <source>
        <dbReference type="ARBA" id="ARBA00022771"/>
    </source>
</evidence>
<organism evidence="8 9">
    <name type="scientific">Podospora australis</name>
    <dbReference type="NCBI Taxonomy" id="1536484"/>
    <lineage>
        <taxon>Eukaryota</taxon>
        <taxon>Fungi</taxon>
        <taxon>Dikarya</taxon>
        <taxon>Ascomycota</taxon>
        <taxon>Pezizomycotina</taxon>
        <taxon>Sordariomycetes</taxon>
        <taxon>Sordariomycetidae</taxon>
        <taxon>Sordariales</taxon>
        <taxon>Podosporaceae</taxon>
        <taxon>Podospora</taxon>
    </lineage>
</organism>
<evidence type="ECO:0000313" key="8">
    <source>
        <dbReference type="EMBL" id="KAK4192838.1"/>
    </source>
</evidence>
<dbReference type="PROSITE" id="PS50199">
    <property type="entry name" value="ZF_RANBP2_2"/>
    <property type="match status" value="1"/>
</dbReference>
<dbReference type="InterPro" id="IPR053000">
    <property type="entry name" value="WSS1-like_metalloprotease"/>
</dbReference>
<dbReference type="EMBL" id="MU864353">
    <property type="protein sequence ID" value="KAK4192838.1"/>
    <property type="molecule type" value="Genomic_DNA"/>
</dbReference>
<evidence type="ECO:0000256" key="3">
    <source>
        <dbReference type="ARBA" id="ARBA00022833"/>
    </source>
</evidence>
<dbReference type="InterPro" id="IPR013536">
    <property type="entry name" value="WLM_dom"/>
</dbReference>
<evidence type="ECO:0000259" key="7">
    <source>
        <dbReference type="PROSITE" id="PS51397"/>
    </source>
</evidence>
<dbReference type="PROSITE" id="PS01358">
    <property type="entry name" value="ZF_RANBP2_1"/>
    <property type="match status" value="1"/>
</dbReference>
<evidence type="ECO:0000256" key="5">
    <source>
        <dbReference type="SAM" id="MobiDB-lite"/>
    </source>
</evidence>
<sequence length="450" mass="50402">MVQSGELDSLIGSYVHLKQYARQEEALHTLKRIASMVKPLMRARGWRVGELSEFFPSQANLLGLNENRGQRIFLRLRYPGDMTQFLPFEQVTDTMLHELAHNVWGPHDQKFHALWDQLREELEGLIMKGYTGDGFLSKGYRLGGHHIPYQEIRRATRAEAERRKPPQASQGRRLGGSAPRPGGDIRTVITQSVQRRNSIVSDQGCGNLNRNENEIREISEQWRRNGFRTKAEEDAANEAAIAQALWELVQEDEQRKYGDTYIPPSAQNPYGNGGGAYLGGQRGERGNNHGGNIQEYYPPSYQQPPPVPYSTRPPPPPPQVVSRPKSPDYWACSACTLHNPLHVGICGVCEAPRSANGQSSNKPPSYSTSGFARGEVIDLTHSPEKKNTTTPSTTTNRRPAGSSLLSQQRNTRPPPPPPAPPKTWMCSFCGNVMEHQWWTCFACGRVKDKS</sequence>
<comment type="caution">
    <text evidence="8">The sequence shown here is derived from an EMBL/GenBank/DDBJ whole genome shotgun (WGS) entry which is preliminary data.</text>
</comment>
<dbReference type="Proteomes" id="UP001302126">
    <property type="component" value="Unassembled WGS sequence"/>
</dbReference>
<reference evidence="8" key="2">
    <citation type="submission" date="2023-05" db="EMBL/GenBank/DDBJ databases">
        <authorList>
            <consortium name="Lawrence Berkeley National Laboratory"/>
            <person name="Steindorff A."/>
            <person name="Hensen N."/>
            <person name="Bonometti L."/>
            <person name="Westerberg I."/>
            <person name="Brannstrom I.O."/>
            <person name="Guillou S."/>
            <person name="Cros-Aarteil S."/>
            <person name="Calhoun S."/>
            <person name="Haridas S."/>
            <person name="Kuo A."/>
            <person name="Mondo S."/>
            <person name="Pangilinan J."/>
            <person name="Riley R."/>
            <person name="Labutti K."/>
            <person name="Andreopoulos B."/>
            <person name="Lipzen A."/>
            <person name="Chen C."/>
            <person name="Yanf M."/>
            <person name="Daum C."/>
            <person name="Ng V."/>
            <person name="Clum A."/>
            <person name="Ohm R."/>
            <person name="Martin F."/>
            <person name="Silar P."/>
            <person name="Natvig D."/>
            <person name="Lalanne C."/>
            <person name="Gautier V."/>
            <person name="Ament-Velasquez S.L."/>
            <person name="Kruys A."/>
            <person name="Hutchinson M.I."/>
            <person name="Powell A.J."/>
            <person name="Barry K."/>
            <person name="Miller A.N."/>
            <person name="Grigoriev I.V."/>
            <person name="Debuchy R."/>
            <person name="Gladieux P."/>
            <person name="Thoren M.H."/>
            <person name="Johannesson H."/>
        </authorList>
    </citation>
    <scope>NUCLEOTIDE SEQUENCE</scope>
    <source>
        <strain evidence="8">PSN309</strain>
    </source>
</reference>
<feature type="compositionally biased region" description="Gly residues" evidence="5">
    <location>
        <begin position="271"/>
        <end position="281"/>
    </location>
</feature>
<name>A0AAN6X3S3_9PEZI</name>
<evidence type="ECO:0000313" key="9">
    <source>
        <dbReference type="Proteomes" id="UP001302126"/>
    </source>
</evidence>
<feature type="compositionally biased region" description="Basic and acidic residues" evidence="5">
    <location>
        <begin position="155"/>
        <end position="164"/>
    </location>
</feature>
<feature type="region of interest" description="Disordered" evidence="5">
    <location>
        <begin position="258"/>
        <end position="325"/>
    </location>
</feature>
<dbReference type="Gene3D" id="2.30.30.380">
    <property type="entry name" value="Zn-finger domain of Sec23/24"/>
    <property type="match status" value="1"/>
</dbReference>
<dbReference type="SMART" id="SM00547">
    <property type="entry name" value="ZnF_RBZ"/>
    <property type="match status" value="2"/>
</dbReference>
<dbReference type="InterPro" id="IPR001876">
    <property type="entry name" value="Znf_RanBP2"/>
</dbReference>
<proteinExistence type="predicted"/>
<dbReference type="PANTHER" id="PTHR46622">
    <property type="entry name" value="DNA-DEPENDENT METALLOPROTEASE WSS1"/>
    <property type="match status" value="1"/>
</dbReference>
<keyword evidence="1" id="KW-0479">Metal-binding</keyword>
<protein>
    <submittedName>
        <fullName evidence="8">WLM domain-containing protein</fullName>
    </submittedName>
</protein>
<gene>
    <name evidence="8" type="ORF">QBC35DRAFT_204091</name>
</gene>
<dbReference type="GO" id="GO:0006281">
    <property type="term" value="P:DNA repair"/>
    <property type="evidence" value="ECO:0007669"/>
    <property type="project" value="TreeGrafter"/>
</dbReference>
<keyword evidence="9" id="KW-1185">Reference proteome</keyword>
<dbReference type="AlphaFoldDB" id="A0AAN6X3S3"/>
<dbReference type="GO" id="GO:0005634">
    <property type="term" value="C:nucleus"/>
    <property type="evidence" value="ECO:0007669"/>
    <property type="project" value="TreeGrafter"/>
</dbReference>
<feature type="region of interest" description="Disordered" evidence="5">
    <location>
        <begin position="376"/>
        <end position="419"/>
    </location>
</feature>
<feature type="compositionally biased region" description="Pro residues" evidence="5">
    <location>
        <begin position="301"/>
        <end position="319"/>
    </location>
</feature>
<accession>A0AAN6X3S3</accession>
<evidence type="ECO:0000259" key="6">
    <source>
        <dbReference type="PROSITE" id="PS50199"/>
    </source>
</evidence>
<reference evidence="8" key="1">
    <citation type="journal article" date="2023" name="Mol. Phylogenet. Evol.">
        <title>Genome-scale phylogeny and comparative genomics of the fungal order Sordariales.</title>
        <authorList>
            <person name="Hensen N."/>
            <person name="Bonometti L."/>
            <person name="Westerberg I."/>
            <person name="Brannstrom I.O."/>
            <person name="Guillou S."/>
            <person name="Cros-Aarteil S."/>
            <person name="Calhoun S."/>
            <person name="Haridas S."/>
            <person name="Kuo A."/>
            <person name="Mondo S."/>
            <person name="Pangilinan J."/>
            <person name="Riley R."/>
            <person name="LaButti K."/>
            <person name="Andreopoulos B."/>
            <person name="Lipzen A."/>
            <person name="Chen C."/>
            <person name="Yan M."/>
            <person name="Daum C."/>
            <person name="Ng V."/>
            <person name="Clum A."/>
            <person name="Steindorff A."/>
            <person name="Ohm R.A."/>
            <person name="Martin F."/>
            <person name="Silar P."/>
            <person name="Natvig D.O."/>
            <person name="Lalanne C."/>
            <person name="Gautier V."/>
            <person name="Ament-Velasquez S.L."/>
            <person name="Kruys A."/>
            <person name="Hutchinson M.I."/>
            <person name="Powell A.J."/>
            <person name="Barry K."/>
            <person name="Miller A.N."/>
            <person name="Grigoriev I.V."/>
            <person name="Debuchy R."/>
            <person name="Gladieux P."/>
            <person name="Hiltunen Thoren M."/>
            <person name="Johannesson H."/>
        </authorList>
    </citation>
    <scope>NUCLEOTIDE SEQUENCE</scope>
    <source>
        <strain evidence="8">PSN309</strain>
    </source>
</reference>
<feature type="domain" description="RanBP2-type" evidence="6">
    <location>
        <begin position="326"/>
        <end position="355"/>
    </location>
</feature>
<feature type="region of interest" description="Disordered" evidence="5">
    <location>
        <begin position="155"/>
        <end position="185"/>
    </location>
</feature>
<keyword evidence="3" id="KW-0862">Zinc</keyword>
<dbReference type="PROSITE" id="PS51397">
    <property type="entry name" value="WLM"/>
    <property type="match status" value="1"/>
</dbReference>
<dbReference type="GO" id="GO:0008237">
    <property type="term" value="F:metallopeptidase activity"/>
    <property type="evidence" value="ECO:0007669"/>
    <property type="project" value="TreeGrafter"/>
</dbReference>
<evidence type="ECO:0000256" key="1">
    <source>
        <dbReference type="ARBA" id="ARBA00022723"/>
    </source>
</evidence>
<dbReference type="PANTHER" id="PTHR46622:SF1">
    <property type="entry name" value="DNA-DEPENDENT METALLOPROTEASE WSS1"/>
    <property type="match status" value="1"/>
</dbReference>
<dbReference type="InterPro" id="IPR036443">
    <property type="entry name" value="Znf_RanBP2_sf"/>
</dbReference>
<feature type="compositionally biased region" description="Basic and acidic residues" evidence="5">
    <location>
        <begin position="376"/>
        <end position="387"/>
    </location>
</feature>
<keyword evidence="2 4" id="KW-0863">Zinc-finger</keyword>
<dbReference type="Pfam" id="PF08325">
    <property type="entry name" value="WLM"/>
    <property type="match status" value="1"/>
</dbReference>
<feature type="compositionally biased region" description="Low complexity" evidence="5">
    <location>
        <begin position="388"/>
        <end position="398"/>
    </location>
</feature>
<feature type="domain" description="WLM" evidence="7">
    <location>
        <begin position="2"/>
        <end position="198"/>
    </location>
</feature>
<dbReference type="SUPFAM" id="SSF90209">
    <property type="entry name" value="Ran binding protein zinc finger-like"/>
    <property type="match status" value="1"/>
</dbReference>
<dbReference type="GO" id="GO:0008270">
    <property type="term" value="F:zinc ion binding"/>
    <property type="evidence" value="ECO:0007669"/>
    <property type="project" value="UniProtKB-KW"/>
</dbReference>
<evidence type="ECO:0000256" key="4">
    <source>
        <dbReference type="PROSITE-ProRule" id="PRU00322"/>
    </source>
</evidence>